<comment type="caution">
    <text evidence="1">The sequence shown here is derived from an EMBL/GenBank/DDBJ whole genome shotgun (WGS) entry which is preliminary data.</text>
</comment>
<dbReference type="AlphaFoldDB" id="A0A645FHT5"/>
<reference evidence="1" key="1">
    <citation type="submission" date="2019-08" db="EMBL/GenBank/DDBJ databases">
        <authorList>
            <person name="Kucharzyk K."/>
            <person name="Murdoch R.W."/>
            <person name="Higgins S."/>
            <person name="Loffler F."/>
        </authorList>
    </citation>
    <scope>NUCLEOTIDE SEQUENCE</scope>
</reference>
<proteinExistence type="predicted"/>
<sequence>MKTIVLSIIFVFVSNLIMSQPINYMAGGRYLKTIEYNVLHPGVTEEGNMYNLEHKSVFDRLFFGTKNSFVEFVFEDSPEGSNEATAFRIIRNRQDNSYELEVMRLQNLLDVYYKKLKHILLEKLTPIYTPYWLSTMVSRETEDRIKEHNKQAALLKNEDDLYKPYRPEPLKLQISKELAEKMHNKTSMLIENFKGVGIPLNIADSFNVTFRCVMDDEIWTLSIHSPMEGKALQFSDLFRQIITDGLNNKIDESKYLELLDEIL</sequence>
<protein>
    <submittedName>
        <fullName evidence="1">Uncharacterized protein</fullName>
    </submittedName>
</protein>
<gene>
    <name evidence="1" type="ORF">SDC9_160229</name>
</gene>
<name>A0A645FHT5_9ZZZZ</name>
<evidence type="ECO:0000313" key="1">
    <source>
        <dbReference type="EMBL" id="MPN12909.1"/>
    </source>
</evidence>
<organism evidence="1">
    <name type="scientific">bioreactor metagenome</name>
    <dbReference type="NCBI Taxonomy" id="1076179"/>
    <lineage>
        <taxon>unclassified sequences</taxon>
        <taxon>metagenomes</taxon>
        <taxon>ecological metagenomes</taxon>
    </lineage>
</organism>
<dbReference type="EMBL" id="VSSQ01059333">
    <property type="protein sequence ID" value="MPN12909.1"/>
    <property type="molecule type" value="Genomic_DNA"/>
</dbReference>
<accession>A0A645FHT5</accession>